<dbReference type="Pfam" id="PF12833">
    <property type="entry name" value="HTH_18"/>
    <property type="match status" value="1"/>
</dbReference>
<keyword evidence="2" id="KW-0238">DNA-binding</keyword>
<dbReference type="Gene3D" id="1.10.10.60">
    <property type="entry name" value="Homeodomain-like"/>
    <property type="match status" value="1"/>
</dbReference>
<evidence type="ECO:0000256" key="1">
    <source>
        <dbReference type="ARBA" id="ARBA00023015"/>
    </source>
</evidence>
<dbReference type="PROSITE" id="PS01124">
    <property type="entry name" value="HTH_ARAC_FAMILY_2"/>
    <property type="match status" value="1"/>
</dbReference>
<dbReference type="EMBL" id="CABVQC010000059">
    <property type="protein sequence ID" value="VWC32173.1"/>
    <property type="molecule type" value="Genomic_DNA"/>
</dbReference>
<dbReference type="AlphaFoldDB" id="A0A6P2R726"/>
<keyword evidence="3" id="KW-0804">Transcription</keyword>
<evidence type="ECO:0000256" key="2">
    <source>
        <dbReference type="ARBA" id="ARBA00023125"/>
    </source>
</evidence>
<dbReference type="InterPro" id="IPR018062">
    <property type="entry name" value="HTH_AraC-typ_CS"/>
</dbReference>
<dbReference type="GO" id="GO:0043565">
    <property type="term" value="F:sequence-specific DNA binding"/>
    <property type="evidence" value="ECO:0007669"/>
    <property type="project" value="InterPro"/>
</dbReference>
<feature type="domain" description="HTH araC/xylS-type" evidence="4">
    <location>
        <begin position="116"/>
        <end position="216"/>
    </location>
</feature>
<name>A0A6P2R726_9BURK</name>
<dbReference type="InterPro" id="IPR018060">
    <property type="entry name" value="HTH_AraC"/>
</dbReference>
<evidence type="ECO:0000313" key="5">
    <source>
        <dbReference type="EMBL" id="VWC32173.1"/>
    </source>
</evidence>
<evidence type="ECO:0000313" key="6">
    <source>
        <dbReference type="Proteomes" id="UP000494261"/>
    </source>
</evidence>
<sequence length="237" mass="26377">MIHTAHSPTVVDANSPPVRGLPTRGGRLLRLYNLRLPFPIHLSARRGHHLLAGERRRGVLTQGRSAVLGPYRTLHYEGATAIDPRIGYELHLTIDRHVEHVAADSWDTTAAPVLAVRVARAVFSDPALEWSVPFTAERMQMSPRDLTGQLFRENNALTAIVREQRLMRALLALLEYPKTCDDLHALAYQLGFASAARLNDTFDEHFGSSATRVATLAWYPALTWSFGGRPRSRDSVG</sequence>
<gene>
    <name evidence="5" type="ORF">BLA13014_06332</name>
</gene>
<evidence type="ECO:0000259" key="4">
    <source>
        <dbReference type="PROSITE" id="PS01124"/>
    </source>
</evidence>
<dbReference type="Proteomes" id="UP000494261">
    <property type="component" value="Unassembled WGS sequence"/>
</dbReference>
<dbReference type="PROSITE" id="PS00041">
    <property type="entry name" value="HTH_ARAC_FAMILY_1"/>
    <property type="match status" value="1"/>
</dbReference>
<reference evidence="5 6" key="1">
    <citation type="submission" date="2019-09" db="EMBL/GenBank/DDBJ databases">
        <authorList>
            <person name="Depoorter E."/>
        </authorList>
    </citation>
    <scope>NUCLEOTIDE SEQUENCE [LARGE SCALE GENOMIC DNA]</scope>
    <source>
        <strain evidence="5">LMG 13014</strain>
    </source>
</reference>
<keyword evidence="1" id="KW-0805">Transcription regulation</keyword>
<evidence type="ECO:0000256" key="3">
    <source>
        <dbReference type="ARBA" id="ARBA00023163"/>
    </source>
</evidence>
<organism evidence="5 6">
    <name type="scientific">Burkholderia aenigmatica</name>
    <dbReference type="NCBI Taxonomy" id="2015348"/>
    <lineage>
        <taxon>Bacteria</taxon>
        <taxon>Pseudomonadati</taxon>
        <taxon>Pseudomonadota</taxon>
        <taxon>Betaproteobacteria</taxon>
        <taxon>Burkholderiales</taxon>
        <taxon>Burkholderiaceae</taxon>
        <taxon>Burkholderia</taxon>
        <taxon>Burkholderia cepacia complex</taxon>
    </lineage>
</organism>
<proteinExistence type="predicted"/>
<dbReference type="SMART" id="SM00342">
    <property type="entry name" value="HTH_ARAC"/>
    <property type="match status" value="1"/>
</dbReference>
<accession>A0A6P2R726</accession>
<protein>
    <recommendedName>
        <fullName evidence="4">HTH araC/xylS-type domain-containing protein</fullName>
    </recommendedName>
</protein>
<dbReference type="GO" id="GO:0003700">
    <property type="term" value="F:DNA-binding transcription factor activity"/>
    <property type="evidence" value="ECO:0007669"/>
    <property type="project" value="InterPro"/>
</dbReference>